<dbReference type="AlphaFoldDB" id="A0A8E2JC46"/>
<evidence type="ECO:0000259" key="6">
    <source>
        <dbReference type="Pfam" id="PF00324"/>
    </source>
</evidence>
<dbReference type="Gene3D" id="1.20.1740.10">
    <property type="entry name" value="Amino acid/polyamine transporter I"/>
    <property type="match status" value="1"/>
</dbReference>
<protein>
    <recommendedName>
        <fullName evidence="6">Amino acid permease/ SLC12A domain-containing protein</fullName>
    </recommendedName>
</protein>
<evidence type="ECO:0000313" key="7">
    <source>
        <dbReference type="EMBL" id="OCK76998.1"/>
    </source>
</evidence>
<keyword evidence="3 5" id="KW-1133">Transmembrane helix</keyword>
<organism evidence="7 8">
    <name type="scientific">Lepidopterella palustris CBS 459.81</name>
    <dbReference type="NCBI Taxonomy" id="1314670"/>
    <lineage>
        <taxon>Eukaryota</taxon>
        <taxon>Fungi</taxon>
        <taxon>Dikarya</taxon>
        <taxon>Ascomycota</taxon>
        <taxon>Pezizomycotina</taxon>
        <taxon>Dothideomycetes</taxon>
        <taxon>Pleosporomycetidae</taxon>
        <taxon>Mytilinidiales</taxon>
        <taxon>Argynnaceae</taxon>
        <taxon>Lepidopterella</taxon>
    </lineage>
</organism>
<feature type="transmembrane region" description="Helical" evidence="5">
    <location>
        <begin position="148"/>
        <end position="181"/>
    </location>
</feature>
<dbReference type="OrthoDB" id="10062876at2759"/>
<dbReference type="Proteomes" id="UP000250266">
    <property type="component" value="Unassembled WGS sequence"/>
</dbReference>
<feature type="transmembrane region" description="Helical" evidence="5">
    <location>
        <begin position="53"/>
        <end position="73"/>
    </location>
</feature>
<dbReference type="GO" id="GO:0016020">
    <property type="term" value="C:membrane"/>
    <property type="evidence" value="ECO:0007669"/>
    <property type="project" value="UniProtKB-SubCell"/>
</dbReference>
<keyword evidence="2 5" id="KW-0812">Transmembrane</keyword>
<feature type="transmembrane region" description="Helical" evidence="5">
    <location>
        <begin position="395"/>
        <end position="411"/>
    </location>
</feature>
<feature type="transmembrane region" description="Helical" evidence="5">
    <location>
        <begin position="85"/>
        <end position="110"/>
    </location>
</feature>
<keyword evidence="8" id="KW-1185">Reference proteome</keyword>
<dbReference type="EMBL" id="KV745163">
    <property type="protein sequence ID" value="OCK76998.1"/>
    <property type="molecule type" value="Genomic_DNA"/>
</dbReference>
<gene>
    <name evidence="7" type="ORF">K432DRAFT_461823</name>
</gene>
<evidence type="ECO:0000256" key="4">
    <source>
        <dbReference type="ARBA" id="ARBA00023136"/>
    </source>
</evidence>
<evidence type="ECO:0000256" key="1">
    <source>
        <dbReference type="ARBA" id="ARBA00004141"/>
    </source>
</evidence>
<comment type="subcellular location">
    <subcellularLocation>
        <location evidence="1">Membrane</location>
        <topology evidence="1">Multi-pass membrane protein</topology>
    </subcellularLocation>
</comment>
<evidence type="ECO:0000256" key="2">
    <source>
        <dbReference type="ARBA" id="ARBA00022692"/>
    </source>
</evidence>
<evidence type="ECO:0000313" key="8">
    <source>
        <dbReference type="Proteomes" id="UP000250266"/>
    </source>
</evidence>
<proteinExistence type="predicted"/>
<name>A0A8E2JC46_9PEZI</name>
<feature type="transmembrane region" description="Helical" evidence="5">
    <location>
        <begin position="258"/>
        <end position="277"/>
    </location>
</feature>
<evidence type="ECO:0000256" key="3">
    <source>
        <dbReference type="ARBA" id="ARBA00022989"/>
    </source>
</evidence>
<dbReference type="PANTHER" id="PTHR43341:SF6">
    <property type="entry name" value="AMINO ACID TRANSPORTER (EUROFUNG)"/>
    <property type="match status" value="1"/>
</dbReference>
<reference evidence="7 8" key="1">
    <citation type="journal article" date="2016" name="Nat. Commun.">
        <title>Ectomycorrhizal ecology is imprinted in the genome of the dominant symbiotic fungus Cenococcum geophilum.</title>
        <authorList>
            <consortium name="DOE Joint Genome Institute"/>
            <person name="Peter M."/>
            <person name="Kohler A."/>
            <person name="Ohm R.A."/>
            <person name="Kuo A."/>
            <person name="Krutzmann J."/>
            <person name="Morin E."/>
            <person name="Arend M."/>
            <person name="Barry K.W."/>
            <person name="Binder M."/>
            <person name="Choi C."/>
            <person name="Clum A."/>
            <person name="Copeland A."/>
            <person name="Grisel N."/>
            <person name="Haridas S."/>
            <person name="Kipfer T."/>
            <person name="LaButti K."/>
            <person name="Lindquist E."/>
            <person name="Lipzen A."/>
            <person name="Maire R."/>
            <person name="Meier B."/>
            <person name="Mihaltcheva S."/>
            <person name="Molinier V."/>
            <person name="Murat C."/>
            <person name="Poggeler S."/>
            <person name="Quandt C.A."/>
            <person name="Sperisen C."/>
            <person name="Tritt A."/>
            <person name="Tisserant E."/>
            <person name="Crous P.W."/>
            <person name="Henrissat B."/>
            <person name="Nehls U."/>
            <person name="Egli S."/>
            <person name="Spatafora J.W."/>
            <person name="Grigoriev I.V."/>
            <person name="Martin F.M."/>
        </authorList>
    </citation>
    <scope>NUCLEOTIDE SEQUENCE [LARGE SCALE GENOMIC DNA]</scope>
    <source>
        <strain evidence="7 8">CBS 459.81</strain>
    </source>
</reference>
<keyword evidence="4 5" id="KW-0472">Membrane</keyword>
<dbReference type="InterPro" id="IPR050524">
    <property type="entry name" value="APC_YAT"/>
</dbReference>
<dbReference type="InterPro" id="IPR004841">
    <property type="entry name" value="AA-permease/SLC12A_dom"/>
</dbReference>
<dbReference type="Pfam" id="PF00324">
    <property type="entry name" value="AA_permease"/>
    <property type="match status" value="1"/>
</dbReference>
<feature type="domain" description="Amino acid permease/ SLC12A" evidence="6">
    <location>
        <begin position="51"/>
        <end position="314"/>
    </location>
</feature>
<dbReference type="GO" id="GO:0015171">
    <property type="term" value="F:amino acid transmembrane transporter activity"/>
    <property type="evidence" value="ECO:0007669"/>
    <property type="project" value="TreeGrafter"/>
</dbReference>
<evidence type="ECO:0000256" key="5">
    <source>
        <dbReference type="SAM" id="Phobius"/>
    </source>
</evidence>
<accession>A0A8E2JC46</accession>
<sequence>MSIVRFMCTEIAFREGNLRATLPSWDENETPDEGVVENVSGLNRQLSNRQIQWIAVGGSIGRPLFVSITWSLAEGGPGSLFISFAWYWCILALVNSCRAEMSVSMLVVGGWVRMVSKWIDELYEAVLIPFEISAVNLVLTFWRDDIPVAAVVSAFVVLYCGSSIINIFAILLIFMLFCFTFITMIGENPKHDAYGFRNWNTPSSFAEYIYPGCLGRFEGFLGAYSQASFTIVCPEYVAMVADEAIYAQKTIKTAFKTMYWRFGILFIMGALCVGIILPSDNPTLNNLLNAQGSGTGTSSHYVITMKNMAISATKAGVPIYCFCVTMIFPFIAPLLANITQAGRLMDYIKSSISNKAQGNDHRDLPYRGWGQPYVTWAGLIFMSVTPAIYGYTAFYAMYFVCIVLYAGFKIFKRSKFVKLQEADLVWEKPAIDAYEASIEPPEWESC</sequence>
<feature type="transmembrane region" description="Helical" evidence="5">
    <location>
        <begin position="317"/>
        <end position="336"/>
    </location>
</feature>
<dbReference type="PANTHER" id="PTHR43341">
    <property type="entry name" value="AMINO ACID PERMEASE"/>
    <property type="match status" value="1"/>
</dbReference>